<organism evidence="1 2">
    <name type="scientific">Bimuria novae-zelandiae CBS 107.79</name>
    <dbReference type="NCBI Taxonomy" id="1447943"/>
    <lineage>
        <taxon>Eukaryota</taxon>
        <taxon>Fungi</taxon>
        <taxon>Dikarya</taxon>
        <taxon>Ascomycota</taxon>
        <taxon>Pezizomycotina</taxon>
        <taxon>Dothideomycetes</taxon>
        <taxon>Pleosporomycetidae</taxon>
        <taxon>Pleosporales</taxon>
        <taxon>Massarineae</taxon>
        <taxon>Didymosphaeriaceae</taxon>
        <taxon>Bimuria</taxon>
    </lineage>
</organism>
<reference evidence="1" key="1">
    <citation type="journal article" date="2020" name="Stud. Mycol.">
        <title>101 Dothideomycetes genomes: a test case for predicting lifestyles and emergence of pathogens.</title>
        <authorList>
            <person name="Haridas S."/>
            <person name="Albert R."/>
            <person name="Binder M."/>
            <person name="Bloem J."/>
            <person name="Labutti K."/>
            <person name="Salamov A."/>
            <person name="Andreopoulos B."/>
            <person name="Baker S."/>
            <person name="Barry K."/>
            <person name="Bills G."/>
            <person name="Bluhm B."/>
            <person name="Cannon C."/>
            <person name="Castanera R."/>
            <person name="Culley D."/>
            <person name="Daum C."/>
            <person name="Ezra D."/>
            <person name="Gonzalez J."/>
            <person name="Henrissat B."/>
            <person name="Kuo A."/>
            <person name="Liang C."/>
            <person name="Lipzen A."/>
            <person name="Lutzoni F."/>
            <person name="Magnuson J."/>
            <person name="Mondo S."/>
            <person name="Nolan M."/>
            <person name="Ohm R."/>
            <person name="Pangilinan J."/>
            <person name="Park H.-J."/>
            <person name="Ramirez L."/>
            <person name="Alfaro M."/>
            <person name="Sun H."/>
            <person name="Tritt A."/>
            <person name="Yoshinaga Y."/>
            <person name="Zwiers L.-H."/>
            <person name="Turgeon B."/>
            <person name="Goodwin S."/>
            <person name="Spatafora J."/>
            <person name="Crous P."/>
            <person name="Grigoriev I."/>
        </authorList>
    </citation>
    <scope>NUCLEOTIDE SEQUENCE</scope>
    <source>
        <strain evidence="1">CBS 107.79</strain>
    </source>
</reference>
<dbReference type="Proteomes" id="UP000800036">
    <property type="component" value="Unassembled WGS sequence"/>
</dbReference>
<sequence>MAVAVAPYSQEHFKSLPSLNEALTNFHEKDGNKLVDEIFKDLFVKNGMDRVFGLAMPHRHFDVGAGMKLVSYNGVSAPWFEKAAVGMDEPLPVSWSFSAKGDLHPTEFKYAKGEAFEMGKKELAFIATFKTVLDSLDLGQLFGLCLYPGDDFMGSCEVTRGDVNVNLEPKDFPDGVVGADTAWFFSPPLIKRGCRCTCDNRQNPHGHGAHVITVNE</sequence>
<dbReference type="EMBL" id="ML976666">
    <property type="protein sequence ID" value="KAF1976638.1"/>
    <property type="molecule type" value="Genomic_DNA"/>
</dbReference>
<evidence type="ECO:0000313" key="2">
    <source>
        <dbReference type="Proteomes" id="UP000800036"/>
    </source>
</evidence>
<evidence type="ECO:0000313" key="1">
    <source>
        <dbReference type="EMBL" id="KAF1976638.1"/>
    </source>
</evidence>
<proteinExistence type="predicted"/>
<protein>
    <submittedName>
        <fullName evidence="1">Uncharacterized protein</fullName>
    </submittedName>
</protein>
<dbReference type="OrthoDB" id="3713678at2759"/>
<name>A0A6A5VIZ6_9PLEO</name>
<dbReference type="AlphaFoldDB" id="A0A6A5VIZ6"/>
<keyword evidence="2" id="KW-1185">Reference proteome</keyword>
<gene>
    <name evidence="1" type="ORF">BU23DRAFT_501766</name>
</gene>
<accession>A0A6A5VIZ6</accession>